<evidence type="ECO:0000256" key="1">
    <source>
        <dbReference type="SAM" id="Phobius"/>
    </source>
</evidence>
<dbReference type="AlphaFoldDB" id="L1MI20"/>
<gene>
    <name evidence="2" type="ORF">HMPREF9997_00931</name>
</gene>
<dbReference type="EMBL" id="AMEM01000016">
    <property type="protein sequence ID" value="EKX90867.1"/>
    <property type="molecule type" value="Genomic_DNA"/>
</dbReference>
<proteinExistence type="predicted"/>
<keyword evidence="1" id="KW-0812">Transmembrane</keyword>
<keyword evidence="1" id="KW-0472">Membrane</keyword>
<evidence type="ECO:0000313" key="3">
    <source>
        <dbReference type="Proteomes" id="UP000010445"/>
    </source>
</evidence>
<reference evidence="2 3" key="1">
    <citation type="submission" date="2012-05" db="EMBL/GenBank/DDBJ databases">
        <authorList>
            <person name="Weinstock G."/>
            <person name="Sodergren E."/>
            <person name="Lobos E.A."/>
            <person name="Fulton L."/>
            <person name="Fulton R."/>
            <person name="Courtney L."/>
            <person name="Fronick C."/>
            <person name="O'Laughlin M."/>
            <person name="Godfrey J."/>
            <person name="Wilson R.M."/>
            <person name="Miner T."/>
            <person name="Farmer C."/>
            <person name="Delehaunty K."/>
            <person name="Cordes M."/>
            <person name="Minx P."/>
            <person name="Tomlinson C."/>
            <person name="Chen J."/>
            <person name="Wollam A."/>
            <person name="Pepin K.H."/>
            <person name="Bhonagiri V."/>
            <person name="Zhang X."/>
            <person name="Suruliraj S."/>
            <person name="Warren W."/>
            <person name="Mitreva M."/>
            <person name="Mardis E.R."/>
            <person name="Wilson R.K."/>
        </authorList>
    </citation>
    <scope>NUCLEOTIDE SEQUENCE [LARGE SCALE GENOMIC DNA]</scope>
    <source>
        <strain evidence="2 3">F0235</strain>
    </source>
</reference>
<dbReference type="Proteomes" id="UP000010445">
    <property type="component" value="Unassembled WGS sequence"/>
</dbReference>
<sequence>MIHRLLRLVKTLVGCLRITRRWLLRARRRPLDRGLCVLVIMRGLLRIEASIGVGNVFKFTIVVVIHTYIVTLFAVS</sequence>
<dbReference type="HOGENOM" id="CLU_2648337_0_0_11"/>
<accession>L1MI20</accession>
<organism evidence="2 3">
    <name type="scientific">Corynebacterium durum F0235</name>
    <dbReference type="NCBI Taxonomy" id="1035195"/>
    <lineage>
        <taxon>Bacteria</taxon>
        <taxon>Bacillati</taxon>
        <taxon>Actinomycetota</taxon>
        <taxon>Actinomycetes</taxon>
        <taxon>Mycobacteriales</taxon>
        <taxon>Corynebacteriaceae</taxon>
        <taxon>Corynebacterium</taxon>
    </lineage>
</organism>
<evidence type="ECO:0000313" key="2">
    <source>
        <dbReference type="EMBL" id="EKX90867.1"/>
    </source>
</evidence>
<name>L1MI20_9CORY</name>
<comment type="caution">
    <text evidence="2">The sequence shown here is derived from an EMBL/GenBank/DDBJ whole genome shotgun (WGS) entry which is preliminary data.</text>
</comment>
<protein>
    <submittedName>
        <fullName evidence="2">Uncharacterized protein</fullName>
    </submittedName>
</protein>
<dbReference type="STRING" id="1035195.HMPREF9997_00931"/>
<keyword evidence="3" id="KW-1185">Reference proteome</keyword>
<keyword evidence="1" id="KW-1133">Transmembrane helix</keyword>
<feature type="transmembrane region" description="Helical" evidence="1">
    <location>
        <begin position="55"/>
        <end position="75"/>
    </location>
</feature>